<keyword evidence="3" id="KW-1185">Reference proteome</keyword>
<protein>
    <recommendedName>
        <fullName evidence="4">40S ribosomal protein S19-binding protein 1</fullName>
    </recommendedName>
</protein>
<accession>A0AAU9VVM6</accession>
<evidence type="ECO:0000313" key="3">
    <source>
        <dbReference type="Proteomes" id="UP001159428"/>
    </source>
</evidence>
<dbReference type="AlphaFoldDB" id="A0AAU9VVM6"/>
<dbReference type="Proteomes" id="UP001159428">
    <property type="component" value="Unassembled WGS sequence"/>
</dbReference>
<evidence type="ECO:0000256" key="1">
    <source>
        <dbReference type="SAM" id="MobiDB-lite"/>
    </source>
</evidence>
<gene>
    <name evidence="2" type="ORF">PMEA_00025752</name>
</gene>
<dbReference type="EMBL" id="CALNXJ010000005">
    <property type="protein sequence ID" value="CAH3039350.1"/>
    <property type="molecule type" value="Genomic_DNA"/>
</dbReference>
<feature type="compositionally biased region" description="Basic residues" evidence="1">
    <location>
        <begin position="34"/>
        <end position="49"/>
    </location>
</feature>
<evidence type="ECO:0000313" key="2">
    <source>
        <dbReference type="EMBL" id="CAH3039350.1"/>
    </source>
</evidence>
<dbReference type="InterPro" id="IPR023262">
    <property type="entry name" value="AROS"/>
</dbReference>
<reference evidence="2 3" key="1">
    <citation type="submission" date="2022-05" db="EMBL/GenBank/DDBJ databases">
        <authorList>
            <consortium name="Genoscope - CEA"/>
            <person name="William W."/>
        </authorList>
    </citation>
    <scope>NUCLEOTIDE SEQUENCE [LARGE SCALE GENOMIC DNA]</scope>
</reference>
<feature type="region of interest" description="Disordered" evidence="1">
    <location>
        <begin position="99"/>
        <end position="126"/>
    </location>
</feature>
<evidence type="ECO:0008006" key="4">
    <source>
        <dbReference type="Google" id="ProtNLM"/>
    </source>
</evidence>
<comment type="caution">
    <text evidence="2">The sequence shown here is derived from an EMBL/GenBank/DDBJ whole genome shotgun (WGS) entry which is preliminary data.</text>
</comment>
<proteinExistence type="predicted"/>
<feature type="compositionally biased region" description="Acidic residues" evidence="1">
    <location>
        <begin position="112"/>
        <end position="126"/>
    </location>
</feature>
<name>A0AAU9VVM6_9CNID</name>
<sequence>MSSKLVRKGLDLVIGEGVSRSQKQKLKQKEKQLAKKQKRTSRGNKQKQSRAREVRGLQLSSGQKRKTQEVDFTEENLEYFKNATWKIKKDTYDKILERQSKFQRKKTKDEKVDDSDAEEPGGLFDD</sequence>
<feature type="region of interest" description="Disordered" evidence="1">
    <location>
        <begin position="17"/>
        <end position="68"/>
    </location>
</feature>
<organism evidence="2 3">
    <name type="scientific">Pocillopora meandrina</name>
    <dbReference type="NCBI Taxonomy" id="46732"/>
    <lineage>
        <taxon>Eukaryota</taxon>
        <taxon>Metazoa</taxon>
        <taxon>Cnidaria</taxon>
        <taxon>Anthozoa</taxon>
        <taxon>Hexacorallia</taxon>
        <taxon>Scleractinia</taxon>
        <taxon>Astrocoeniina</taxon>
        <taxon>Pocilloporidae</taxon>
        <taxon>Pocillopora</taxon>
    </lineage>
</organism>
<dbReference type="Pfam" id="PF15684">
    <property type="entry name" value="AROS"/>
    <property type="match status" value="1"/>
</dbReference>